<evidence type="ECO:0008006" key="5">
    <source>
        <dbReference type="Google" id="ProtNLM"/>
    </source>
</evidence>
<dbReference type="EMBL" id="SRLO01000943">
    <property type="protein sequence ID" value="TNN43821.1"/>
    <property type="molecule type" value="Genomic_DNA"/>
</dbReference>
<feature type="region of interest" description="Disordered" evidence="1">
    <location>
        <begin position="36"/>
        <end position="67"/>
    </location>
</feature>
<feature type="compositionally biased region" description="Basic and acidic residues" evidence="1">
    <location>
        <begin position="132"/>
        <end position="144"/>
    </location>
</feature>
<feature type="chain" id="PRO_5021386572" description="Secreted protein" evidence="2">
    <location>
        <begin position="31"/>
        <end position="144"/>
    </location>
</feature>
<evidence type="ECO:0000313" key="4">
    <source>
        <dbReference type="Proteomes" id="UP000314294"/>
    </source>
</evidence>
<keyword evidence="2" id="KW-0732">Signal</keyword>
<keyword evidence="4" id="KW-1185">Reference proteome</keyword>
<protein>
    <recommendedName>
        <fullName evidence="5">Secreted protein</fullName>
    </recommendedName>
</protein>
<accession>A0A4Z2FS41</accession>
<dbReference type="Proteomes" id="UP000314294">
    <property type="component" value="Unassembled WGS sequence"/>
</dbReference>
<comment type="caution">
    <text evidence="3">The sequence shown here is derived from an EMBL/GenBank/DDBJ whole genome shotgun (WGS) entry which is preliminary data.</text>
</comment>
<feature type="signal peptide" evidence="2">
    <location>
        <begin position="1"/>
        <end position="30"/>
    </location>
</feature>
<proteinExistence type="predicted"/>
<dbReference type="AlphaFoldDB" id="A0A4Z2FS41"/>
<organism evidence="3 4">
    <name type="scientific">Liparis tanakae</name>
    <name type="common">Tanaka's snailfish</name>
    <dbReference type="NCBI Taxonomy" id="230148"/>
    <lineage>
        <taxon>Eukaryota</taxon>
        <taxon>Metazoa</taxon>
        <taxon>Chordata</taxon>
        <taxon>Craniata</taxon>
        <taxon>Vertebrata</taxon>
        <taxon>Euteleostomi</taxon>
        <taxon>Actinopterygii</taxon>
        <taxon>Neopterygii</taxon>
        <taxon>Teleostei</taxon>
        <taxon>Neoteleostei</taxon>
        <taxon>Acanthomorphata</taxon>
        <taxon>Eupercaria</taxon>
        <taxon>Perciformes</taxon>
        <taxon>Cottioidei</taxon>
        <taxon>Cottales</taxon>
        <taxon>Liparidae</taxon>
        <taxon>Liparis</taxon>
    </lineage>
</organism>
<reference evidence="3 4" key="1">
    <citation type="submission" date="2019-03" db="EMBL/GenBank/DDBJ databases">
        <title>First draft genome of Liparis tanakae, snailfish: a comprehensive survey of snailfish specific genes.</title>
        <authorList>
            <person name="Kim W."/>
            <person name="Song I."/>
            <person name="Jeong J.-H."/>
            <person name="Kim D."/>
            <person name="Kim S."/>
            <person name="Ryu S."/>
            <person name="Song J.Y."/>
            <person name="Lee S.K."/>
        </authorList>
    </citation>
    <scope>NUCLEOTIDE SEQUENCE [LARGE SCALE GENOMIC DNA]</scope>
    <source>
        <tissue evidence="3">Muscle</tissue>
    </source>
</reference>
<name>A0A4Z2FS41_9TELE</name>
<feature type="region of interest" description="Disordered" evidence="1">
    <location>
        <begin position="85"/>
        <end position="144"/>
    </location>
</feature>
<gene>
    <name evidence="3" type="ORF">EYF80_045987</name>
</gene>
<feature type="compositionally biased region" description="Basic and acidic residues" evidence="1">
    <location>
        <begin position="52"/>
        <end position="67"/>
    </location>
</feature>
<evidence type="ECO:0000256" key="1">
    <source>
        <dbReference type="SAM" id="MobiDB-lite"/>
    </source>
</evidence>
<sequence length="144" mass="16172">MWSASCWVQVLIRFWASMWVMSSVLPPLMARMVSPGRRSPRAALPPGVTCRRRAEGEGVTPRGRDTKTYQNLRRRFRTRDAFCGTIVPGNTSGASDNHDQEEEEASRRRPSALGVTHRDKHVSPAASVCGAEAKRRNEGRRLRV</sequence>
<evidence type="ECO:0000256" key="2">
    <source>
        <dbReference type="SAM" id="SignalP"/>
    </source>
</evidence>
<evidence type="ECO:0000313" key="3">
    <source>
        <dbReference type="EMBL" id="TNN43821.1"/>
    </source>
</evidence>